<organism evidence="3 4">
    <name type="scientific">Cherax quadricarinatus</name>
    <name type="common">Australian red claw crayfish</name>
    <dbReference type="NCBI Taxonomy" id="27406"/>
    <lineage>
        <taxon>Eukaryota</taxon>
        <taxon>Metazoa</taxon>
        <taxon>Ecdysozoa</taxon>
        <taxon>Arthropoda</taxon>
        <taxon>Crustacea</taxon>
        <taxon>Multicrustacea</taxon>
        <taxon>Malacostraca</taxon>
        <taxon>Eumalacostraca</taxon>
        <taxon>Eucarida</taxon>
        <taxon>Decapoda</taxon>
        <taxon>Pleocyemata</taxon>
        <taxon>Astacidea</taxon>
        <taxon>Parastacoidea</taxon>
        <taxon>Parastacidae</taxon>
        <taxon>Cherax</taxon>
    </lineage>
</organism>
<reference evidence="3 4" key="1">
    <citation type="journal article" date="2024" name="BMC Genomics">
        <title>Genome assembly of redclaw crayfish (Cherax quadricarinatus) provides insights into its immune adaptation and hypoxia tolerance.</title>
        <authorList>
            <person name="Liu Z."/>
            <person name="Zheng J."/>
            <person name="Li H."/>
            <person name="Fang K."/>
            <person name="Wang S."/>
            <person name="He J."/>
            <person name="Zhou D."/>
            <person name="Weng S."/>
            <person name="Chi M."/>
            <person name="Gu Z."/>
            <person name="He J."/>
            <person name="Li F."/>
            <person name="Wang M."/>
        </authorList>
    </citation>
    <scope>NUCLEOTIDE SEQUENCE [LARGE SCALE GENOMIC DNA]</scope>
    <source>
        <strain evidence="3">ZL_2023a</strain>
    </source>
</reference>
<sequence length="674" mass="75975">GQDRNQSCQSSLPRNFRTLLIKMPRSRSRSKKKQSGKKWKESSKENNVEVSNTTISEVRTTAGVIYEVSTVGANSEVPPSPLPLSGQPGSPLETEALVTCKVDYNSSSEVSTSNAQLKQHLIEHHCSLVEEKAGLSTYEIKTKDLHKDEDHKIQVMTIGPENKEAINSVLLLGETGAGKTRAIDAMINFLFGVNFEDNFRFQLKDQVDSDDLLVVESQTEYVTAYIIYHQEGMPLQCNYMLIDTPGFGDTRENYEKIAIERMTHFLTNDYGIDDLNCVALVAKANQNRISAHHKQMLEEITSVLGSNIGDITQLLATFASDGTASVGDVMRHEEVPFVNIYQLDNMPLYVSRNDDSIGFIISCLQPRWASMVKEYDRFFKDLHKFSPVNVKQTRDLLMEKKLLEEVKRSLMRNVQYASALDNTVREDKDSLKDMKIELNGIKYIHLEERKETILEYSEDNYHFHNCKKCKKTCSKPHKNIGAGEIVGKACIAGISTAATAAPLTKKLGAPLAVSVVTAVCTGIASVAATACELGICSKFPLSGHCIKCGHRIAQHKREDAQYILMDKTEEVIDESLKYDYDTKAKEITQLEEEIQQKEKTLNQHRKDLWDDTKALVQHARKISSLRHRNLNPELLIDEFIMLEKEDVNIVHLLKKVKEEVAAMTRQQIGEEGSW</sequence>
<feature type="compositionally biased region" description="Basic residues" evidence="2">
    <location>
        <begin position="24"/>
        <end position="37"/>
    </location>
</feature>
<feature type="compositionally biased region" description="Polar residues" evidence="2">
    <location>
        <begin position="1"/>
        <end position="13"/>
    </location>
</feature>
<dbReference type="SUPFAM" id="SSF52540">
    <property type="entry name" value="P-loop containing nucleoside triphosphate hydrolases"/>
    <property type="match status" value="1"/>
</dbReference>
<dbReference type="PANTHER" id="PTHR32046">
    <property type="entry name" value="G DOMAIN-CONTAINING PROTEIN"/>
    <property type="match status" value="1"/>
</dbReference>
<name>A0AAW0WU46_CHEQU</name>
<evidence type="ECO:0000256" key="1">
    <source>
        <dbReference type="SAM" id="Coils"/>
    </source>
</evidence>
<gene>
    <name evidence="3" type="ORF">OTU49_007705</name>
</gene>
<feature type="compositionally biased region" description="Basic and acidic residues" evidence="2">
    <location>
        <begin position="38"/>
        <end position="47"/>
    </location>
</feature>
<dbReference type="Proteomes" id="UP001445076">
    <property type="component" value="Unassembled WGS sequence"/>
</dbReference>
<dbReference type="AlphaFoldDB" id="A0AAW0WU46"/>
<evidence type="ECO:0008006" key="5">
    <source>
        <dbReference type="Google" id="ProtNLM"/>
    </source>
</evidence>
<feature type="coiled-coil region" evidence="1">
    <location>
        <begin position="580"/>
        <end position="607"/>
    </location>
</feature>
<feature type="non-terminal residue" evidence="3">
    <location>
        <position position="1"/>
    </location>
</feature>
<proteinExistence type="predicted"/>
<comment type="caution">
    <text evidence="3">The sequence shown here is derived from an EMBL/GenBank/DDBJ whole genome shotgun (WGS) entry which is preliminary data.</text>
</comment>
<evidence type="ECO:0000313" key="3">
    <source>
        <dbReference type="EMBL" id="KAK8730924.1"/>
    </source>
</evidence>
<evidence type="ECO:0000313" key="4">
    <source>
        <dbReference type="Proteomes" id="UP001445076"/>
    </source>
</evidence>
<dbReference type="Gene3D" id="3.40.50.300">
    <property type="entry name" value="P-loop containing nucleotide triphosphate hydrolases"/>
    <property type="match status" value="1"/>
</dbReference>
<feature type="region of interest" description="Disordered" evidence="2">
    <location>
        <begin position="1"/>
        <end position="47"/>
    </location>
</feature>
<dbReference type="PANTHER" id="PTHR32046:SF11">
    <property type="entry name" value="IMMUNE-ASSOCIATED NUCLEOTIDE-BINDING PROTEIN 10-LIKE"/>
    <property type="match status" value="1"/>
</dbReference>
<protein>
    <recommendedName>
        <fullName evidence="5">G domain-containing protein</fullName>
    </recommendedName>
</protein>
<dbReference type="EMBL" id="JARKIK010000062">
    <property type="protein sequence ID" value="KAK8730924.1"/>
    <property type="molecule type" value="Genomic_DNA"/>
</dbReference>
<evidence type="ECO:0000256" key="2">
    <source>
        <dbReference type="SAM" id="MobiDB-lite"/>
    </source>
</evidence>
<keyword evidence="4" id="KW-1185">Reference proteome</keyword>
<dbReference type="InterPro" id="IPR027417">
    <property type="entry name" value="P-loop_NTPase"/>
</dbReference>
<accession>A0AAW0WU46</accession>
<keyword evidence="1" id="KW-0175">Coiled coil</keyword>